<dbReference type="HOGENOM" id="CLU_3437670_0_0_1"/>
<sequence>MPRKGNVYAAE</sequence>
<comment type="caution">
    <text evidence="1">The sequence shown here is derived from an EMBL/GenBank/DDBJ whole genome shotgun (WGS) entry which is preliminary data.</text>
</comment>
<dbReference type="EMBL" id="AMYD01004458">
    <property type="protein sequence ID" value="EQB43142.1"/>
    <property type="molecule type" value="Genomic_DNA"/>
</dbReference>
<reference evidence="2" key="1">
    <citation type="journal article" date="2013" name="Mol. Plant Microbe Interact.">
        <title>Global aspects of pacC regulation of pathogenicity genes in Colletotrichum gloeosporioides as revealed by transcriptome analysis.</title>
        <authorList>
            <person name="Alkan N."/>
            <person name="Meng X."/>
            <person name="Friedlander G."/>
            <person name="Reuveni E."/>
            <person name="Sukno S."/>
            <person name="Sherman A."/>
            <person name="Thon M."/>
            <person name="Fluhr R."/>
            <person name="Prusky D."/>
        </authorList>
    </citation>
    <scope>NUCLEOTIDE SEQUENCE [LARGE SCALE GENOMIC DNA]</scope>
    <source>
        <strain evidence="2">Cg-14</strain>
    </source>
</reference>
<protein>
    <submittedName>
        <fullName evidence="1">Uncharacterized protein</fullName>
    </submittedName>
</protein>
<name>T0JID6_COLGC</name>
<evidence type="ECO:0000313" key="2">
    <source>
        <dbReference type="Proteomes" id="UP000015530"/>
    </source>
</evidence>
<organism evidence="1 2">
    <name type="scientific">Colletotrichum gloeosporioides (strain Cg-14)</name>
    <name type="common">Anthracnose fungus</name>
    <name type="synonym">Glomerella cingulata</name>
    <dbReference type="NCBI Taxonomy" id="1237896"/>
    <lineage>
        <taxon>Eukaryota</taxon>
        <taxon>Fungi</taxon>
        <taxon>Dikarya</taxon>
        <taxon>Ascomycota</taxon>
        <taxon>Pezizomycotina</taxon>
        <taxon>Sordariomycetes</taxon>
        <taxon>Hypocreomycetidae</taxon>
        <taxon>Glomerellales</taxon>
        <taxon>Glomerellaceae</taxon>
        <taxon>Colletotrichum</taxon>
        <taxon>Colletotrichum gloeosporioides species complex</taxon>
    </lineage>
</organism>
<accession>T0JID6</accession>
<gene>
    <name evidence="1" type="ORF">CGLO_18245</name>
</gene>
<dbReference type="Proteomes" id="UP000015530">
    <property type="component" value="Unassembled WGS sequence"/>
</dbReference>
<evidence type="ECO:0000313" key="1">
    <source>
        <dbReference type="EMBL" id="EQB43142.1"/>
    </source>
</evidence>
<proteinExistence type="predicted"/>